<dbReference type="Gene3D" id="3.30.9.10">
    <property type="entry name" value="D-Amino Acid Oxidase, subunit A, domain 2"/>
    <property type="match status" value="1"/>
</dbReference>
<keyword evidence="4" id="KW-1185">Reference proteome</keyword>
<proteinExistence type="predicted"/>
<comment type="caution">
    <text evidence="3">The sequence shown here is derived from an EMBL/GenBank/DDBJ whole genome shotgun (WGS) entry which is preliminary data.</text>
</comment>
<keyword evidence="1" id="KW-0560">Oxidoreductase</keyword>
<reference evidence="3" key="1">
    <citation type="journal article" date="2014" name="Int. J. Syst. Evol. Microbiol.">
        <title>Complete genome sequence of Corynebacterium casei LMG S-19264T (=DSM 44701T), isolated from a smear-ripened cheese.</title>
        <authorList>
            <consortium name="US DOE Joint Genome Institute (JGI-PGF)"/>
            <person name="Walter F."/>
            <person name="Albersmeier A."/>
            <person name="Kalinowski J."/>
            <person name="Ruckert C."/>
        </authorList>
    </citation>
    <scope>NUCLEOTIDE SEQUENCE</scope>
    <source>
        <strain evidence="3">VKM B-2935</strain>
    </source>
</reference>
<protein>
    <recommendedName>
        <fullName evidence="2">FAD dependent oxidoreductase domain-containing protein</fullName>
    </recommendedName>
</protein>
<dbReference type="PANTHER" id="PTHR13847:SF285">
    <property type="entry name" value="FAD DEPENDENT OXIDOREDUCTASE DOMAIN-CONTAINING PROTEIN"/>
    <property type="match status" value="1"/>
</dbReference>
<gene>
    <name evidence="3" type="ORF">GCM10017655_15190</name>
</gene>
<accession>A0A9W6K459</accession>
<evidence type="ECO:0000259" key="2">
    <source>
        <dbReference type="Pfam" id="PF01266"/>
    </source>
</evidence>
<reference evidence="3" key="2">
    <citation type="submission" date="2023-01" db="EMBL/GenBank/DDBJ databases">
        <authorList>
            <person name="Sun Q."/>
            <person name="Evtushenko L."/>
        </authorList>
    </citation>
    <scope>NUCLEOTIDE SEQUENCE</scope>
    <source>
        <strain evidence="3">VKM B-2935</strain>
    </source>
</reference>
<dbReference type="GO" id="GO:0005737">
    <property type="term" value="C:cytoplasm"/>
    <property type="evidence" value="ECO:0007669"/>
    <property type="project" value="TreeGrafter"/>
</dbReference>
<dbReference type="InterPro" id="IPR036188">
    <property type="entry name" value="FAD/NAD-bd_sf"/>
</dbReference>
<dbReference type="Gene3D" id="3.50.50.60">
    <property type="entry name" value="FAD/NAD(P)-binding domain"/>
    <property type="match status" value="1"/>
</dbReference>
<dbReference type="GO" id="GO:0016491">
    <property type="term" value="F:oxidoreductase activity"/>
    <property type="evidence" value="ECO:0007669"/>
    <property type="project" value="UniProtKB-KW"/>
</dbReference>
<dbReference type="InterPro" id="IPR006076">
    <property type="entry name" value="FAD-dep_OxRdtase"/>
</dbReference>
<dbReference type="EMBL" id="BSFN01000003">
    <property type="protein sequence ID" value="GLK88457.1"/>
    <property type="molecule type" value="Genomic_DNA"/>
</dbReference>
<sequence length="473" mass="51739">MPIAANTLWTEQLPRSLAREPLRQPLEVDVAIIGAGFTGLWTAYFLKRQAPHLRIAVFEQQTVGFGASGRNGGWLLGCLLGEEQFLAGVGPAQKAALRALLKGIPDRVFEVLQREGIECGFRKGGVLTCAARYPEQHQHLCEELRRLHAAGHSEADYRYLTASELSEQVRMAGAYGAIYSPHCATVQPAQLVSGLAAAVERLGVSVYEYSRVEQWRSGQLTVAGHSVQAGWVVPCVEGHAADCPPLGRYQLAVQSLQIATEPMAAAQWDEIGLADGQAAHECSRQVTYFHRTRDDRLVFGARGSYRFGGRLRENFQLSADELSYRRRLLLELFPQLTGVPISHGWGGNLGMTRHFRPYMLCDTSSGFASAGGYGGEGVGASFLAGQTLADLILQRDTLCTHAPWVTRQQNLSKTLRRWEPEPLRWLGYNAVIAAFTVEDNVLANPTSAPWRRRLVSAVAGGVSALVSPEFKAG</sequence>
<feature type="domain" description="FAD dependent oxidoreductase" evidence="2">
    <location>
        <begin position="29"/>
        <end position="391"/>
    </location>
</feature>
<dbReference type="SUPFAM" id="SSF51905">
    <property type="entry name" value="FAD/NAD(P)-binding domain"/>
    <property type="match status" value="1"/>
</dbReference>
<dbReference type="PANTHER" id="PTHR13847">
    <property type="entry name" value="SARCOSINE DEHYDROGENASE-RELATED"/>
    <property type="match status" value="1"/>
</dbReference>
<dbReference type="Proteomes" id="UP001143328">
    <property type="component" value="Unassembled WGS sequence"/>
</dbReference>
<name>A0A9W6K459_9PSED</name>
<evidence type="ECO:0000313" key="3">
    <source>
        <dbReference type="EMBL" id="GLK88457.1"/>
    </source>
</evidence>
<dbReference type="AlphaFoldDB" id="A0A9W6K459"/>
<evidence type="ECO:0000256" key="1">
    <source>
        <dbReference type="ARBA" id="ARBA00023002"/>
    </source>
</evidence>
<dbReference type="RefSeq" id="WP_271194672.1">
    <property type="nucleotide sequence ID" value="NZ_BSFN01000003.1"/>
</dbReference>
<organism evidence="3 4">
    <name type="scientific">Pseudomonas turukhanskensis</name>
    <dbReference type="NCBI Taxonomy" id="1806536"/>
    <lineage>
        <taxon>Bacteria</taxon>
        <taxon>Pseudomonadati</taxon>
        <taxon>Pseudomonadota</taxon>
        <taxon>Gammaproteobacteria</taxon>
        <taxon>Pseudomonadales</taxon>
        <taxon>Pseudomonadaceae</taxon>
        <taxon>Pseudomonas</taxon>
    </lineage>
</organism>
<evidence type="ECO:0000313" key="4">
    <source>
        <dbReference type="Proteomes" id="UP001143328"/>
    </source>
</evidence>
<dbReference type="Pfam" id="PF01266">
    <property type="entry name" value="DAO"/>
    <property type="match status" value="1"/>
</dbReference>